<evidence type="ECO:0000313" key="2">
    <source>
        <dbReference type="Proteomes" id="UP000276133"/>
    </source>
</evidence>
<name>A0A3M7RX19_BRAPC</name>
<protein>
    <submittedName>
        <fullName evidence="1">Uncharacterized protein</fullName>
    </submittedName>
</protein>
<dbReference type="AlphaFoldDB" id="A0A3M7RX19"/>
<dbReference type="EMBL" id="REGN01002483">
    <property type="protein sequence ID" value="RNA27857.1"/>
    <property type="molecule type" value="Genomic_DNA"/>
</dbReference>
<dbReference type="Proteomes" id="UP000276133">
    <property type="component" value="Unassembled WGS sequence"/>
</dbReference>
<accession>A0A3M7RX19</accession>
<keyword evidence="2" id="KW-1185">Reference proteome</keyword>
<comment type="caution">
    <text evidence="1">The sequence shown here is derived from an EMBL/GenBank/DDBJ whole genome shotgun (WGS) entry which is preliminary data.</text>
</comment>
<proteinExistence type="predicted"/>
<organism evidence="1 2">
    <name type="scientific">Brachionus plicatilis</name>
    <name type="common">Marine rotifer</name>
    <name type="synonym">Brachionus muelleri</name>
    <dbReference type="NCBI Taxonomy" id="10195"/>
    <lineage>
        <taxon>Eukaryota</taxon>
        <taxon>Metazoa</taxon>
        <taxon>Spiralia</taxon>
        <taxon>Gnathifera</taxon>
        <taxon>Rotifera</taxon>
        <taxon>Eurotatoria</taxon>
        <taxon>Monogononta</taxon>
        <taxon>Pseudotrocha</taxon>
        <taxon>Ploima</taxon>
        <taxon>Brachionidae</taxon>
        <taxon>Brachionus</taxon>
    </lineage>
</organism>
<sequence>MRMSTIYILIAELVKSQTFKSESPPKKLAGTAIYLSGSQSYDLLTFQNYLNTVNYLYTFFRIYRKEWSYLFETIYFNYSCMHVLNDFCVLTSKFRKKKLGRIQKGLIDFEKNNCEKIKIIYDENYCFKYKDNLSLNYFF</sequence>
<evidence type="ECO:0000313" key="1">
    <source>
        <dbReference type="EMBL" id="RNA27857.1"/>
    </source>
</evidence>
<gene>
    <name evidence="1" type="ORF">BpHYR1_043813</name>
</gene>
<reference evidence="1 2" key="1">
    <citation type="journal article" date="2018" name="Sci. Rep.">
        <title>Genomic signatures of local adaptation to the degree of environmental predictability in rotifers.</title>
        <authorList>
            <person name="Franch-Gras L."/>
            <person name="Hahn C."/>
            <person name="Garcia-Roger E.M."/>
            <person name="Carmona M.J."/>
            <person name="Serra M."/>
            <person name="Gomez A."/>
        </authorList>
    </citation>
    <scope>NUCLEOTIDE SEQUENCE [LARGE SCALE GENOMIC DNA]</scope>
    <source>
        <strain evidence="1">HYR1</strain>
    </source>
</reference>